<gene>
    <name evidence="3" type="ORF">HME7025_01477</name>
</gene>
<keyword evidence="4" id="KW-1185">Reference proteome</keyword>
<dbReference type="PANTHER" id="PTHR30388:SF6">
    <property type="entry name" value="XANTHINE DEHYDROGENASE SUBUNIT A-RELATED"/>
    <property type="match status" value="1"/>
</dbReference>
<dbReference type="Gene3D" id="3.40.50.720">
    <property type="entry name" value="NAD(P)-binding Rossmann-like Domain"/>
    <property type="match status" value="1"/>
</dbReference>
<dbReference type="InterPro" id="IPR003777">
    <property type="entry name" value="XdhC_CoxI"/>
</dbReference>
<feature type="domain" description="XdhC Rossmann" evidence="2">
    <location>
        <begin position="204"/>
        <end position="342"/>
    </location>
</feature>
<protein>
    <submittedName>
        <fullName evidence="3">Putative xanthine dehydrogenase subunit</fullName>
    </submittedName>
</protein>
<evidence type="ECO:0000259" key="1">
    <source>
        <dbReference type="Pfam" id="PF02625"/>
    </source>
</evidence>
<dbReference type="OrthoDB" id="9773039at2"/>
<dbReference type="EMBL" id="CP029346">
    <property type="protein sequence ID" value="AWL09333.1"/>
    <property type="molecule type" value="Genomic_DNA"/>
</dbReference>
<organism evidence="3 4">
    <name type="scientific">Aquirufa nivalisilvae</name>
    <dbReference type="NCBI Taxonomy" id="2516557"/>
    <lineage>
        <taxon>Bacteria</taxon>
        <taxon>Pseudomonadati</taxon>
        <taxon>Bacteroidota</taxon>
        <taxon>Cytophagia</taxon>
        <taxon>Cytophagales</taxon>
        <taxon>Flectobacillaceae</taxon>
        <taxon>Aquirufa</taxon>
    </lineage>
</organism>
<evidence type="ECO:0000259" key="2">
    <source>
        <dbReference type="Pfam" id="PF13478"/>
    </source>
</evidence>
<name>A0A2S2DVE6_9BACT</name>
<evidence type="ECO:0000313" key="4">
    <source>
        <dbReference type="Proteomes" id="UP000245468"/>
    </source>
</evidence>
<dbReference type="Pfam" id="PF13478">
    <property type="entry name" value="XdhC_C"/>
    <property type="match status" value="1"/>
</dbReference>
<dbReference type="PANTHER" id="PTHR30388">
    <property type="entry name" value="ALDEHYDE OXIDOREDUCTASE MOLYBDENUM COFACTOR ASSEMBLY PROTEIN"/>
    <property type="match status" value="1"/>
</dbReference>
<reference evidence="4" key="1">
    <citation type="submission" date="2018-05" db="EMBL/GenBank/DDBJ databases">
        <title>Pseudarcicella sp. HME7025 Genome sequencing and assembly.</title>
        <authorList>
            <person name="Kim H."/>
            <person name="Kang H."/>
            <person name="Joh K."/>
        </authorList>
    </citation>
    <scope>NUCLEOTIDE SEQUENCE [LARGE SCALE GENOMIC DNA]</scope>
    <source>
        <strain evidence="4">HME7025</strain>
    </source>
</reference>
<proteinExistence type="predicted"/>
<feature type="domain" description="XdhC- CoxI" evidence="1">
    <location>
        <begin position="30"/>
        <end position="96"/>
    </location>
</feature>
<dbReference type="KEGG" id="psez:HME7025_01477"/>
<dbReference type="InterPro" id="IPR027051">
    <property type="entry name" value="XdhC_Rossmann_dom"/>
</dbReference>
<accession>A0A2S2DVE6</accession>
<dbReference type="AlphaFoldDB" id="A0A2S2DVE6"/>
<sequence>MGYQLPRSKFPKTTTMKDWIQIVNRLEQLLSENTELALATVVHVDGSAYRRPGARMLVTGDGSWWGAISGGCLEGDMLKKAQMAMMTQQIKLVTYDTREDDPFQLGVGLGCQGLIDIIIDPIRSHLEAFCLAMKQAISSYEPGVLCSNWDEKDLTSFQFMYVPQSDIHSYDADKKEILVQKTAHYRLLEGKSSLLEYIPPMPRIWIMGNQFDAMALIHQVNLLAWEIHWVGNVQKMNPLGKKLVNQVYDWEMDYQILPDDAIVMMTHDFDRDVFLMKKLSSLEHFAFWGILGPQKRMDKLQGHLKDEGIDISVLRKKISSPIGLDVGAEGPEEIAISIISEIIAQKNKRDGQPLKFREKPIHV</sequence>
<dbReference type="InterPro" id="IPR052698">
    <property type="entry name" value="MoCofactor_Util/Proc"/>
</dbReference>
<dbReference type="Pfam" id="PF02625">
    <property type="entry name" value="XdhC_CoxI"/>
    <property type="match status" value="1"/>
</dbReference>
<dbReference type="Proteomes" id="UP000245468">
    <property type="component" value="Chromosome"/>
</dbReference>
<evidence type="ECO:0000313" key="3">
    <source>
        <dbReference type="EMBL" id="AWL09333.1"/>
    </source>
</evidence>